<keyword evidence="3" id="KW-0560">Oxidoreductase</keyword>
<evidence type="ECO:0000256" key="4">
    <source>
        <dbReference type="RuleBase" id="RU361277"/>
    </source>
</evidence>
<accession>A0AAJ2NQ50</accession>
<dbReference type="EMBL" id="JAWJAY010000003">
    <property type="protein sequence ID" value="MDV2886428.1"/>
    <property type="molecule type" value="Genomic_DNA"/>
</dbReference>
<dbReference type="GO" id="GO:0016491">
    <property type="term" value="F:oxidoreductase activity"/>
    <property type="evidence" value="ECO:0007669"/>
    <property type="project" value="UniProtKB-KW"/>
</dbReference>
<dbReference type="PROSITE" id="PS00059">
    <property type="entry name" value="ADH_ZINC"/>
    <property type="match status" value="1"/>
</dbReference>
<comment type="caution">
    <text evidence="6">The sequence shown here is derived from an EMBL/GenBank/DDBJ whole genome shotgun (WGS) entry which is preliminary data.</text>
</comment>
<dbReference type="InterPro" id="IPR011032">
    <property type="entry name" value="GroES-like_sf"/>
</dbReference>
<dbReference type="GO" id="GO:0008270">
    <property type="term" value="F:zinc ion binding"/>
    <property type="evidence" value="ECO:0007669"/>
    <property type="project" value="InterPro"/>
</dbReference>
<comment type="similarity">
    <text evidence="4">Belongs to the zinc-containing alcohol dehydrogenase family.</text>
</comment>
<organism evidence="6 7">
    <name type="scientific">Alkalihalophilus pseudofirmus</name>
    <name type="common">Bacillus pseudofirmus</name>
    <dbReference type="NCBI Taxonomy" id="79885"/>
    <lineage>
        <taxon>Bacteria</taxon>
        <taxon>Bacillati</taxon>
        <taxon>Bacillota</taxon>
        <taxon>Bacilli</taxon>
        <taxon>Bacillales</taxon>
        <taxon>Bacillaceae</taxon>
        <taxon>Alkalihalophilus</taxon>
    </lineage>
</organism>
<feature type="domain" description="Enoyl reductase (ER)" evidence="5">
    <location>
        <begin position="10"/>
        <end position="336"/>
    </location>
</feature>
<keyword evidence="2 4" id="KW-0862">Zinc</keyword>
<evidence type="ECO:0000256" key="3">
    <source>
        <dbReference type="ARBA" id="ARBA00023002"/>
    </source>
</evidence>
<dbReference type="InterPro" id="IPR050129">
    <property type="entry name" value="Zn_alcohol_dh"/>
</dbReference>
<evidence type="ECO:0000259" key="5">
    <source>
        <dbReference type="SMART" id="SM00829"/>
    </source>
</evidence>
<dbReference type="SUPFAM" id="SSF50129">
    <property type="entry name" value="GroES-like"/>
    <property type="match status" value="1"/>
</dbReference>
<dbReference type="Pfam" id="PF08240">
    <property type="entry name" value="ADH_N"/>
    <property type="match status" value="1"/>
</dbReference>
<dbReference type="InterPro" id="IPR020843">
    <property type="entry name" value="ER"/>
</dbReference>
<dbReference type="PANTHER" id="PTHR43401">
    <property type="entry name" value="L-THREONINE 3-DEHYDROGENASE"/>
    <property type="match status" value="1"/>
</dbReference>
<dbReference type="Proteomes" id="UP001285636">
    <property type="component" value="Unassembled WGS sequence"/>
</dbReference>
<evidence type="ECO:0000256" key="1">
    <source>
        <dbReference type="ARBA" id="ARBA00022723"/>
    </source>
</evidence>
<dbReference type="RefSeq" id="WP_323467206.1">
    <property type="nucleotide sequence ID" value="NZ_CP144224.1"/>
</dbReference>
<name>A0AAJ2NQ50_ALKPS</name>
<comment type="cofactor">
    <cofactor evidence="4">
        <name>Zn(2+)</name>
        <dbReference type="ChEBI" id="CHEBI:29105"/>
    </cofactor>
</comment>
<protein>
    <submittedName>
        <fullName evidence="6">Zinc-binding alcohol dehydrogenase family protein</fullName>
    </submittedName>
</protein>
<sequence length="338" mass="36833">MKVVNVEEAGSIAVIEKEVPDIKAANEVLMRVRMVGICGSDMHIYHGTNPLATYPRIIGHEVTGEVVKAGESVSRLKEGDKVVLEPIDTCGECYACRNGRANVCEKLEVYGVHRDGGMQEYMVVNEAHLHKVDASIPFEDSVLVEPFTIGAQANWRGNVQKGDTVLIQGAGPIGICCLKVAKLLGATCFITDLSEERLDFALKCGADKVIHAGKEDVVEAVMKATAGEGANVVIDAVCLPQTFELGIHAASIAGRVVVLGFDERPSTISQLPITKKELTIVGSRLQTNQFEKVIKWMEEKELNVEEMVTHTFSIDEIKEAMSFIENNPNEVRKAVISM</sequence>
<evidence type="ECO:0000313" key="6">
    <source>
        <dbReference type="EMBL" id="MDV2886428.1"/>
    </source>
</evidence>
<evidence type="ECO:0000313" key="7">
    <source>
        <dbReference type="Proteomes" id="UP001285636"/>
    </source>
</evidence>
<gene>
    <name evidence="6" type="ORF">RYX45_14655</name>
</gene>
<dbReference type="Gene3D" id="3.40.50.720">
    <property type="entry name" value="NAD(P)-binding Rossmann-like Domain"/>
    <property type="match status" value="1"/>
</dbReference>
<reference evidence="6" key="1">
    <citation type="submission" date="2023-10" db="EMBL/GenBank/DDBJ databases">
        <title>Screening of Alkalihalophilus pseudofirmusBZ-TG-HK211 and Its Alleviation of Salt Stress on Rapeseed Growth.</title>
        <authorList>
            <person name="Zhao B."/>
            <person name="Guo T."/>
        </authorList>
    </citation>
    <scope>NUCLEOTIDE SEQUENCE</scope>
    <source>
        <strain evidence="6">BZ-TG-HK211</strain>
    </source>
</reference>
<dbReference type="InterPro" id="IPR013154">
    <property type="entry name" value="ADH-like_N"/>
</dbReference>
<dbReference type="SUPFAM" id="SSF51735">
    <property type="entry name" value="NAD(P)-binding Rossmann-fold domains"/>
    <property type="match status" value="1"/>
</dbReference>
<evidence type="ECO:0000256" key="2">
    <source>
        <dbReference type="ARBA" id="ARBA00022833"/>
    </source>
</evidence>
<dbReference type="InterPro" id="IPR013149">
    <property type="entry name" value="ADH-like_C"/>
</dbReference>
<dbReference type="InterPro" id="IPR002328">
    <property type="entry name" value="ADH_Zn_CS"/>
</dbReference>
<proteinExistence type="inferred from homology"/>
<dbReference type="Pfam" id="PF00107">
    <property type="entry name" value="ADH_zinc_N"/>
    <property type="match status" value="1"/>
</dbReference>
<keyword evidence="1 4" id="KW-0479">Metal-binding</keyword>
<dbReference type="Gene3D" id="3.90.180.10">
    <property type="entry name" value="Medium-chain alcohol dehydrogenases, catalytic domain"/>
    <property type="match status" value="1"/>
</dbReference>
<dbReference type="InterPro" id="IPR036291">
    <property type="entry name" value="NAD(P)-bd_dom_sf"/>
</dbReference>
<dbReference type="PANTHER" id="PTHR43401:SF2">
    <property type="entry name" value="L-THREONINE 3-DEHYDROGENASE"/>
    <property type="match status" value="1"/>
</dbReference>
<dbReference type="SMART" id="SM00829">
    <property type="entry name" value="PKS_ER"/>
    <property type="match status" value="1"/>
</dbReference>
<dbReference type="AlphaFoldDB" id="A0AAJ2NQ50"/>
<dbReference type="CDD" id="cd08261">
    <property type="entry name" value="Zn_ADH7"/>
    <property type="match status" value="1"/>
</dbReference>